<evidence type="ECO:0000313" key="4">
    <source>
        <dbReference type="Proteomes" id="UP000011083"/>
    </source>
</evidence>
<dbReference type="PIRSF" id="PIRSF028983">
    <property type="entry name" value="BCP1"/>
    <property type="match status" value="1"/>
</dbReference>
<name>L8GGI0_ACACF</name>
<keyword evidence="4" id="KW-1185">Reference proteome</keyword>
<dbReference type="RefSeq" id="XP_004333319.1">
    <property type="nucleotide sequence ID" value="XM_004333271.1"/>
</dbReference>
<dbReference type="EMBL" id="KB008154">
    <property type="protein sequence ID" value="ELR11306.1"/>
    <property type="molecule type" value="Genomic_DNA"/>
</dbReference>
<feature type="compositionally biased region" description="Basic and acidic residues" evidence="2">
    <location>
        <begin position="1"/>
        <end position="15"/>
    </location>
</feature>
<dbReference type="Proteomes" id="UP000011083">
    <property type="component" value="Unassembled WGS sequence"/>
</dbReference>
<reference evidence="3 4" key="1">
    <citation type="journal article" date="2013" name="Genome Biol.">
        <title>Genome of Acanthamoeba castellanii highlights extensive lateral gene transfer and early evolution of tyrosine kinase signaling.</title>
        <authorList>
            <person name="Clarke M."/>
            <person name="Lohan A.J."/>
            <person name="Liu B."/>
            <person name="Lagkouvardos I."/>
            <person name="Roy S."/>
            <person name="Zafar N."/>
            <person name="Bertelli C."/>
            <person name="Schilde C."/>
            <person name="Kianianmomeni A."/>
            <person name="Burglin T.R."/>
            <person name="Frech C."/>
            <person name="Turcotte B."/>
            <person name="Kopec K.O."/>
            <person name="Synnott J.M."/>
            <person name="Choo C."/>
            <person name="Paponov I."/>
            <person name="Finkler A."/>
            <person name="Soon Heng Tan C."/>
            <person name="Hutchins A.P."/>
            <person name="Weinmeier T."/>
            <person name="Rattei T."/>
            <person name="Chu J.S."/>
            <person name="Gimenez G."/>
            <person name="Irimia M."/>
            <person name="Rigden D.J."/>
            <person name="Fitzpatrick D.A."/>
            <person name="Lorenzo-Morales J."/>
            <person name="Bateman A."/>
            <person name="Chiu C.H."/>
            <person name="Tang P."/>
            <person name="Hegemann P."/>
            <person name="Fromm H."/>
            <person name="Raoult D."/>
            <person name="Greub G."/>
            <person name="Miranda-Saavedra D."/>
            <person name="Chen N."/>
            <person name="Nash P."/>
            <person name="Ginger M.L."/>
            <person name="Horn M."/>
            <person name="Schaap P."/>
            <person name="Caler L."/>
            <person name="Loftus B."/>
        </authorList>
    </citation>
    <scope>NUCLEOTIDE SEQUENCE [LARGE SCALE GENOMIC DNA]</scope>
    <source>
        <strain evidence="3 4">Neff</strain>
    </source>
</reference>
<dbReference type="InterPro" id="IPR025602">
    <property type="entry name" value="BCP1_family"/>
</dbReference>
<dbReference type="GO" id="GO:0005634">
    <property type="term" value="C:nucleus"/>
    <property type="evidence" value="ECO:0007669"/>
    <property type="project" value="TreeGrafter"/>
</dbReference>
<dbReference type="VEuPathDB" id="AmoebaDB:ACA1_189820"/>
<dbReference type="GeneID" id="14911744"/>
<evidence type="ECO:0000256" key="1">
    <source>
        <dbReference type="ARBA" id="ARBA00006781"/>
    </source>
</evidence>
<dbReference type="AlphaFoldDB" id="L8GGI0"/>
<protein>
    <submittedName>
        <fullName evidence="3">Protein bcp1, putative</fullName>
    </submittedName>
</protein>
<feature type="region of interest" description="Disordered" evidence="2">
    <location>
        <begin position="1"/>
        <end position="68"/>
    </location>
</feature>
<feature type="compositionally biased region" description="Acidic residues" evidence="2">
    <location>
        <begin position="16"/>
        <end position="68"/>
    </location>
</feature>
<dbReference type="PANTHER" id="PTHR13261">
    <property type="entry name" value="BRCA2 AND CDKN1A INTERACTING PROTEIN"/>
    <property type="match status" value="1"/>
</dbReference>
<dbReference type="OrthoDB" id="27543at2759"/>
<dbReference type="OMA" id="VKFYRKE"/>
<evidence type="ECO:0000256" key="2">
    <source>
        <dbReference type="SAM" id="MobiDB-lite"/>
    </source>
</evidence>
<dbReference type="Pfam" id="PF13862">
    <property type="entry name" value="BCCIP"/>
    <property type="match status" value="2"/>
</dbReference>
<gene>
    <name evidence="3" type="ORF">ACA1_189820</name>
</gene>
<proteinExistence type="inferred from homology"/>
<dbReference type="STRING" id="1257118.L8GGI0"/>
<comment type="similarity">
    <text evidence="1">Belongs to the BCP1 family.</text>
</comment>
<evidence type="ECO:0000313" key="3">
    <source>
        <dbReference type="EMBL" id="ELR11306.1"/>
    </source>
</evidence>
<sequence>MDASEGKASKKRQLEEELEEEEEMDGEQEFDEEDGEGSDDGEDYEDDDDDDDEEDDDPELSDLDEEEKVDFAFFDPEEIDYHAIKNFLLPFLEGQAFSAGDLADLIIKQNEYVGTVVKVEGEDETYGFVSVVNLHKHKVREHAPASTTFTTAIAITTPIRDLTAVRQIKEYLLSKAPNQSEKERLESLFNDESQPLGLLFNEYSVSLPPPQEWLGRMSVVCEKYSETRLINLPPQLAPHLHKALFSEIQAAVEDGDSSFQFENYILISNQYSHSLGESTDKPKSKKGRTGEETFYTRPEEEFYQKEANFFFTFPVMHGEEASRWTFDGSLKDNRAILLINQSKIPAILEKLFKVCA</sequence>
<organism evidence="3 4">
    <name type="scientific">Acanthamoeba castellanii (strain ATCC 30010 / Neff)</name>
    <dbReference type="NCBI Taxonomy" id="1257118"/>
    <lineage>
        <taxon>Eukaryota</taxon>
        <taxon>Amoebozoa</taxon>
        <taxon>Discosea</taxon>
        <taxon>Longamoebia</taxon>
        <taxon>Centramoebida</taxon>
        <taxon>Acanthamoebidae</taxon>
        <taxon>Acanthamoeba</taxon>
    </lineage>
</organism>
<accession>L8GGI0</accession>
<dbReference type="KEGG" id="acan:ACA1_189820"/>
<dbReference type="PANTHER" id="PTHR13261:SF0">
    <property type="entry name" value="BRCA2 AND CDKN1A-INTERACTING PROTEIN"/>
    <property type="match status" value="1"/>
</dbReference>